<dbReference type="Proteomes" id="UP001524586">
    <property type="component" value="Unassembled WGS sequence"/>
</dbReference>
<protein>
    <submittedName>
        <fullName evidence="1">Uncharacterized protein</fullName>
    </submittedName>
</protein>
<name>A0ABT1U3I1_9GAMM</name>
<comment type="caution">
    <text evidence="1">The sequence shown here is derived from an EMBL/GenBank/DDBJ whole genome shotgun (WGS) entry which is preliminary data.</text>
</comment>
<dbReference type="EMBL" id="JANIBK010000030">
    <property type="protein sequence ID" value="MCQ8128400.1"/>
    <property type="molecule type" value="Genomic_DNA"/>
</dbReference>
<gene>
    <name evidence="1" type="ORF">NP596_08010</name>
</gene>
<evidence type="ECO:0000313" key="1">
    <source>
        <dbReference type="EMBL" id="MCQ8128400.1"/>
    </source>
</evidence>
<evidence type="ECO:0000313" key="2">
    <source>
        <dbReference type="Proteomes" id="UP001524586"/>
    </source>
</evidence>
<proteinExistence type="predicted"/>
<sequence length="62" mass="7394">MKFSECKPSSIFDYRYEDFEIERYQCHPDIKGIDFELKLQETALQLPALTIVDSNALRQPRR</sequence>
<keyword evidence="2" id="KW-1185">Reference proteome</keyword>
<reference evidence="1 2" key="1">
    <citation type="submission" date="2022-07" db="EMBL/GenBank/DDBJ databases">
        <title>Methylomonas rivi sp. nov., Methylomonas rosea sp. nov., Methylomonas aureus sp. nov. and Methylomonas subterranea sp. nov., four novel methanotrophs isolated from a freshwater creek and the deep terrestrial subsurface.</title>
        <authorList>
            <person name="Abin C."/>
            <person name="Sankaranarayanan K."/>
            <person name="Garner C."/>
            <person name="Sindelar R."/>
            <person name="Kotary K."/>
            <person name="Garner R."/>
            <person name="Barclay S."/>
            <person name="Lawson P."/>
            <person name="Krumholz L."/>
        </authorList>
    </citation>
    <scope>NUCLEOTIDE SEQUENCE [LARGE SCALE GENOMIC DNA]</scope>
    <source>
        <strain evidence="1 2">WSC-6</strain>
    </source>
</reference>
<dbReference type="RefSeq" id="WP_256614785.1">
    <property type="nucleotide sequence ID" value="NZ_JANIBK010000030.1"/>
</dbReference>
<organism evidence="1 2">
    <name type="scientific">Methylomonas rivi</name>
    <dbReference type="NCBI Taxonomy" id="2952226"/>
    <lineage>
        <taxon>Bacteria</taxon>
        <taxon>Pseudomonadati</taxon>
        <taxon>Pseudomonadota</taxon>
        <taxon>Gammaproteobacteria</taxon>
        <taxon>Methylococcales</taxon>
        <taxon>Methylococcaceae</taxon>
        <taxon>Methylomonas</taxon>
    </lineage>
</organism>
<accession>A0ABT1U3I1</accession>